<evidence type="ECO:0000313" key="2">
    <source>
        <dbReference type="Proteomes" id="UP000008548"/>
    </source>
</evidence>
<dbReference type="AlphaFoldDB" id="Q4UJH3"/>
<dbReference type="PROSITE" id="PS51257">
    <property type="entry name" value="PROKAR_LIPOPROTEIN"/>
    <property type="match status" value="1"/>
</dbReference>
<dbReference type="KEGG" id="rfe:RF_p33"/>
<dbReference type="HOGENOM" id="CLU_1766607_0_0_5"/>
<dbReference type="Proteomes" id="UP000008548">
    <property type="component" value="Plasmid pRF"/>
</dbReference>
<keyword evidence="1" id="KW-0614">Plasmid</keyword>
<reference evidence="1 2" key="1">
    <citation type="journal article" date="2005" name="PLoS Biol.">
        <title>The genome sequence of Rickettsia felis identifies the first putative conjugative plasmid in an obligate intracellular parasite.</title>
        <authorList>
            <person name="Ogata H."/>
            <person name="Renesto P."/>
            <person name="Audic S."/>
            <person name="Robert C."/>
            <person name="Blanc G."/>
            <person name="Fournier P.E."/>
            <person name="Parinello H."/>
            <person name="Claverie J.M."/>
            <person name="Raoult D."/>
        </authorList>
    </citation>
    <scope>NUCLEOTIDE SEQUENCE [LARGE SCALE GENOMIC DNA]</scope>
    <source>
        <strain evidence="2">ATCC VR-1525 / URRWXCal2</strain>
    </source>
</reference>
<dbReference type="EMBL" id="CP000054">
    <property type="protein sequence ID" value="AAY62284.1"/>
    <property type="molecule type" value="Genomic_DNA"/>
</dbReference>
<organism evidence="1 2">
    <name type="scientific">Rickettsia felis (strain ATCC VR-1525 / URRWXCal2)</name>
    <name type="common">Rickettsia azadi</name>
    <dbReference type="NCBI Taxonomy" id="315456"/>
    <lineage>
        <taxon>Bacteria</taxon>
        <taxon>Pseudomonadati</taxon>
        <taxon>Pseudomonadota</taxon>
        <taxon>Alphaproteobacteria</taxon>
        <taxon>Rickettsiales</taxon>
        <taxon>Rickettsiaceae</taxon>
        <taxon>Rickettsieae</taxon>
        <taxon>Rickettsia</taxon>
        <taxon>spotted fever group</taxon>
    </lineage>
</organism>
<keyword evidence="2" id="KW-1185">Reference proteome</keyword>
<accession>Q4UJH3</accession>
<evidence type="ECO:0008006" key="3">
    <source>
        <dbReference type="Google" id="ProtNLM"/>
    </source>
</evidence>
<proteinExistence type="predicted"/>
<geneLocation type="plasmid" evidence="1 2">
    <name>pRF</name>
</geneLocation>
<protein>
    <recommendedName>
        <fullName evidence="3">Lipoprotein</fullName>
    </recommendedName>
</protein>
<name>Q4UJH3_RICFE</name>
<sequence length="147" mass="16829">MVKKSLFLILLCIPILSGCKCSKHHNAKHQYNEYSKTACGNPPPPCVHHEALVTPYSGPLVSIDCPKESLGHHSKHYKKHHKKHNKSHDMTGALPPKYLQVKDFKECLSTEQVSTYTQYCMPEHKPEHCPFNSWQQLVKLDMPRCKA</sequence>
<evidence type="ECO:0000313" key="1">
    <source>
        <dbReference type="EMBL" id="AAY62284.1"/>
    </source>
</evidence>
<gene>
    <name evidence="1" type="ordered locus">RF_p33</name>
</gene>